<dbReference type="InterPro" id="IPR001780">
    <property type="entry name" value="Ribosomal_eL33"/>
</dbReference>
<evidence type="ECO:0000256" key="4">
    <source>
        <dbReference type="SAM" id="Phobius"/>
    </source>
</evidence>
<keyword evidence="6" id="KW-1185">Reference proteome</keyword>
<proteinExistence type="inferred from homology"/>
<protein>
    <submittedName>
        <fullName evidence="5">Large subunit ribosomal protein L35Ae</fullName>
    </submittedName>
</protein>
<comment type="similarity">
    <text evidence="1">Belongs to the eukaryotic ribosomal protein eL33 family.</text>
</comment>
<feature type="transmembrane region" description="Helical" evidence="4">
    <location>
        <begin position="6"/>
        <end position="22"/>
    </location>
</feature>
<comment type="caution">
    <text evidence="5">The sequence shown here is derived from an EMBL/GenBank/DDBJ whole genome shotgun (WGS) entry which is preliminary data.</text>
</comment>
<dbReference type="InterPro" id="IPR009000">
    <property type="entry name" value="Transl_B-barrel_sf"/>
</dbReference>
<evidence type="ECO:0000313" key="6">
    <source>
        <dbReference type="Proteomes" id="UP000015354"/>
    </source>
</evidence>
<dbReference type="InterPro" id="IPR038661">
    <property type="entry name" value="Ribosomal_eL33_sf"/>
</dbReference>
<organism evidence="5 6">
    <name type="scientific">Strigomonas culicis</name>
    <dbReference type="NCBI Taxonomy" id="28005"/>
    <lineage>
        <taxon>Eukaryota</taxon>
        <taxon>Discoba</taxon>
        <taxon>Euglenozoa</taxon>
        <taxon>Kinetoplastea</taxon>
        <taxon>Metakinetoplastina</taxon>
        <taxon>Trypanosomatida</taxon>
        <taxon>Trypanosomatidae</taxon>
        <taxon>Strigomonadinae</taxon>
        <taxon>Strigomonas</taxon>
    </lineage>
</organism>
<gene>
    <name evidence="5" type="ORF">STCU_03075</name>
</gene>
<dbReference type="Gene3D" id="2.40.10.190">
    <property type="entry name" value="translation elongation factor selb, chain A, domain 4"/>
    <property type="match status" value="1"/>
</dbReference>
<evidence type="ECO:0000256" key="3">
    <source>
        <dbReference type="ARBA" id="ARBA00023274"/>
    </source>
</evidence>
<evidence type="ECO:0000313" key="5">
    <source>
        <dbReference type="EMBL" id="EPY31948.1"/>
    </source>
</evidence>
<dbReference type="GO" id="GO:0005840">
    <property type="term" value="C:ribosome"/>
    <property type="evidence" value="ECO:0007669"/>
    <property type="project" value="UniProtKB-KW"/>
</dbReference>
<keyword evidence="2 5" id="KW-0689">Ribosomal protein</keyword>
<name>S9USS0_9TRYP</name>
<keyword evidence="4" id="KW-0812">Transmembrane</keyword>
<dbReference type="PANTHER" id="PTHR10902">
    <property type="entry name" value="60S RIBOSOMAL PROTEIN L35A"/>
    <property type="match status" value="1"/>
</dbReference>
<keyword evidence="4" id="KW-0472">Membrane</keyword>
<dbReference type="OrthoDB" id="1166329at2759"/>
<reference evidence="5 6" key="1">
    <citation type="journal article" date="2013" name="PLoS ONE">
        <title>Predicting the Proteins of Angomonas deanei, Strigomonas culicis and Their Respective Endosymbionts Reveals New Aspects of the Trypanosomatidae Family.</title>
        <authorList>
            <person name="Motta M.C."/>
            <person name="Martins A.C."/>
            <person name="de Souza S.S."/>
            <person name="Catta-Preta C.M."/>
            <person name="Silva R."/>
            <person name="Klein C.C."/>
            <person name="de Almeida L.G."/>
            <person name="de Lima Cunha O."/>
            <person name="Ciapina L.P."/>
            <person name="Brocchi M."/>
            <person name="Colabardini A.C."/>
            <person name="de Araujo Lima B."/>
            <person name="Machado C.R."/>
            <person name="de Almeida Soares C.M."/>
            <person name="Probst C.M."/>
            <person name="de Menezes C.B."/>
            <person name="Thompson C.E."/>
            <person name="Bartholomeu D.C."/>
            <person name="Gradia D.F."/>
            <person name="Pavoni D.P."/>
            <person name="Grisard E.C."/>
            <person name="Fantinatti-Garboggini F."/>
            <person name="Marchini F.K."/>
            <person name="Rodrigues-Luiz G.F."/>
            <person name="Wagner G."/>
            <person name="Goldman G.H."/>
            <person name="Fietto J.L."/>
            <person name="Elias M.C."/>
            <person name="Goldman M.H."/>
            <person name="Sagot M.F."/>
            <person name="Pereira M."/>
            <person name="Stoco P.H."/>
            <person name="de Mendonca-Neto R.P."/>
            <person name="Teixeira S.M."/>
            <person name="Maciel T.E."/>
            <person name="de Oliveira Mendes T.A."/>
            <person name="Urmenyi T.P."/>
            <person name="de Souza W."/>
            <person name="Schenkman S."/>
            <person name="de Vasconcelos A.T."/>
        </authorList>
    </citation>
    <scope>NUCLEOTIDE SEQUENCE [LARGE SCALE GENOMIC DNA]</scope>
</reference>
<dbReference type="Pfam" id="PF01247">
    <property type="entry name" value="Ribosomal_L35Ae"/>
    <property type="match status" value="1"/>
</dbReference>
<keyword evidence="4" id="KW-1133">Transmembrane helix</keyword>
<keyword evidence="3" id="KW-0687">Ribonucleoprotein</keyword>
<dbReference type="GO" id="GO:1990904">
    <property type="term" value="C:ribonucleoprotein complex"/>
    <property type="evidence" value="ECO:0007669"/>
    <property type="project" value="UniProtKB-KW"/>
</dbReference>
<dbReference type="SUPFAM" id="SSF50447">
    <property type="entry name" value="Translation proteins"/>
    <property type="match status" value="1"/>
</dbReference>
<dbReference type="AlphaFoldDB" id="S9USS0"/>
<feature type="transmembrane region" description="Helical" evidence="4">
    <location>
        <begin position="42"/>
        <end position="59"/>
    </location>
</feature>
<dbReference type="EMBL" id="ATMH01003075">
    <property type="protein sequence ID" value="EPY31948.1"/>
    <property type="molecule type" value="Genomic_DNA"/>
</dbReference>
<accession>S9USS0</accession>
<evidence type="ECO:0000256" key="1">
    <source>
        <dbReference type="ARBA" id="ARBA00009269"/>
    </source>
</evidence>
<evidence type="ECO:0000256" key="2">
    <source>
        <dbReference type="ARBA" id="ARBA00022980"/>
    </source>
</evidence>
<dbReference type="HAMAP" id="MF_00573">
    <property type="entry name" value="Ribosomal_eL33"/>
    <property type="match status" value="1"/>
</dbReference>
<dbReference type="Proteomes" id="UP000015354">
    <property type="component" value="Unassembled WGS sequence"/>
</dbReference>
<dbReference type="GO" id="GO:0006412">
    <property type="term" value="P:translation"/>
    <property type="evidence" value="ECO:0007669"/>
    <property type="project" value="InterPro"/>
</dbReference>
<dbReference type="GO" id="GO:0003735">
    <property type="term" value="F:structural constituent of ribosome"/>
    <property type="evidence" value="ECO:0007669"/>
    <property type="project" value="InterPro"/>
</dbReference>
<sequence>MFFFFLLWYRACFYVFVFVLSHNRMKLLSSTHPPNQPNKQSLKCLICFLLLMLLLMYLSSPPSLSLSCVLLQTRMTTSKVHADRSKKLHQLAKKNSNVNRNRKAPRLYMKATLAGYTRGLHGQRKKTAIIRIENANTRDDATWYTGKRVCYVYHGKKVKRCVRWSKAPARRSCTRAIWGRVTRPHGTAGMVRAKFNNGSVPASAIGRRIRVYLYPSKI</sequence>